<evidence type="ECO:0000256" key="5">
    <source>
        <dbReference type="SAM" id="Phobius"/>
    </source>
</evidence>
<reference evidence="7 8" key="1">
    <citation type="submission" date="2020-10" db="EMBL/GenBank/DDBJ databases">
        <authorList>
            <person name="Peeters C."/>
        </authorList>
    </citation>
    <scope>NUCLEOTIDE SEQUENCE [LARGE SCALE GENOMIC DNA]</scope>
    <source>
        <strain evidence="7 8">LMG 27952</strain>
    </source>
</reference>
<feature type="transmembrane region" description="Helical" evidence="5">
    <location>
        <begin position="145"/>
        <end position="166"/>
    </location>
</feature>
<feature type="domain" description="Major facilitator superfamily (MFS) profile" evidence="6">
    <location>
        <begin position="20"/>
        <end position="425"/>
    </location>
</feature>
<feature type="transmembrane region" description="Helical" evidence="5">
    <location>
        <begin position="115"/>
        <end position="133"/>
    </location>
</feature>
<dbReference type="PANTHER" id="PTHR11662">
    <property type="entry name" value="SOLUTE CARRIER FAMILY 17"/>
    <property type="match status" value="1"/>
</dbReference>
<name>A0ABM8PB50_9BURK</name>
<organism evidence="7 8">
    <name type="scientific">Paraburkholderia hiiakae</name>
    <dbReference type="NCBI Taxonomy" id="1081782"/>
    <lineage>
        <taxon>Bacteria</taxon>
        <taxon>Pseudomonadati</taxon>
        <taxon>Pseudomonadota</taxon>
        <taxon>Betaproteobacteria</taxon>
        <taxon>Burkholderiales</taxon>
        <taxon>Burkholderiaceae</taxon>
        <taxon>Paraburkholderia</taxon>
    </lineage>
</organism>
<dbReference type="PANTHER" id="PTHR11662:SF450">
    <property type="entry name" value="BLR1003 PROTEIN"/>
    <property type="match status" value="1"/>
</dbReference>
<dbReference type="Proteomes" id="UP000656319">
    <property type="component" value="Unassembled WGS sequence"/>
</dbReference>
<evidence type="ECO:0000256" key="2">
    <source>
        <dbReference type="ARBA" id="ARBA00022692"/>
    </source>
</evidence>
<dbReference type="InterPro" id="IPR036259">
    <property type="entry name" value="MFS_trans_sf"/>
</dbReference>
<feature type="transmembrane region" description="Helical" evidence="5">
    <location>
        <begin position="306"/>
        <end position="326"/>
    </location>
</feature>
<keyword evidence="4 5" id="KW-0472">Membrane</keyword>
<dbReference type="EMBL" id="CAJHCQ010000037">
    <property type="protein sequence ID" value="CAD6561564.1"/>
    <property type="molecule type" value="Genomic_DNA"/>
</dbReference>
<feature type="transmembrane region" description="Helical" evidence="5">
    <location>
        <begin position="267"/>
        <end position="285"/>
    </location>
</feature>
<evidence type="ECO:0000259" key="6">
    <source>
        <dbReference type="PROSITE" id="PS50850"/>
    </source>
</evidence>
<gene>
    <name evidence="7" type="primary">exuT_6</name>
    <name evidence="7" type="ORF">LMG27952_07503</name>
</gene>
<evidence type="ECO:0000256" key="1">
    <source>
        <dbReference type="ARBA" id="ARBA00004141"/>
    </source>
</evidence>
<keyword evidence="2 5" id="KW-0812">Transmembrane</keyword>
<evidence type="ECO:0000256" key="4">
    <source>
        <dbReference type="ARBA" id="ARBA00023136"/>
    </source>
</evidence>
<dbReference type="SUPFAM" id="SSF103473">
    <property type="entry name" value="MFS general substrate transporter"/>
    <property type="match status" value="1"/>
</dbReference>
<dbReference type="InterPro" id="IPR050382">
    <property type="entry name" value="MFS_Na/Anion_cotransporter"/>
</dbReference>
<proteinExistence type="predicted"/>
<dbReference type="Gene3D" id="1.20.1250.20">
    <property type="entry name" value="MFS general substrate transporter like domains"/>
    <property type="match status" value="2"/>
</dbReference>
<sequence>MMDAPVNDLFCYRPRAAWAMTAMLLLLMLVNFLDKVVLGMVAVPMMAELHMSPAEFGLIAGGFYWLFSISAVVVGFVFDRIAARWLLLAMGISWAVLQLPIALAGGAFTILLCRMLLGAAEGPAFPVSVHALYKWFPDEKRSLPIGVIGQGACLGLLMAGLLIPLVSQRWGWRMNFIILGAAGALWSVMWACFGREGRLDERSLQRSSVGVAPARAPVRLPYRKILRDPSVLALLLLGFAAYWMIGVALTWLPAYLEKGLGFSSVNAGRWFGVVVVSVMPVTIGISWLSQRMLAHGATTRQARAQLICLSVMLSGMLFMVLALTGLPAGQKIILFALASALSPVATTMSPVMLGEMVPANQYRAVVSIFTAVGNVAGAIAPAIMGRLVQAYGSTDVQGYEAGFVCGAVLLVTASFVGLRWLYPARSKHALMGETVTAT</sequence>
<feature type="transmembrane region" description="Helical" evidence="5">
    <location>
        <begin position="85"/>
        <end position="109"/>
    </location>
</feature>
<comment type="subcellular location">
    <subcellularLocation>
        <location evidence="1">Membrane</location>
        <topology evidence="1">Multi-pass membrane protein</topology>
    </subcellularLocation>
</comment>
<accession>A0ABM8PB50</accession>
<evidence type="ECO:0000256" key="3">
    <source>
        <dbReference type="ARBA" id="ARBA00022989"/>
    </source>
</evidence>
<dbReference type="PROSITE" id="PS50850">
    <property type="entry name" value="MFS"/>
    <property type="match status" value="1"/>
</dbReference>
<feature type="transmembrane region" description="Helical" evidence="5">
    <location>
        <begin position="231"/>
        <end position="255"/>
    </location>
</feature>
<feature type="transmembrane region" description="Helical" evidence="5">
    <location>
        <begin position="365"/>
        <end position="389"/>
    </location>
</feature>
<dbReference type="RefSeq" id="WP_236597219.1">
    <property type="nucleotide sequence ID" value="NZ_CAJHCQ010000037.1"/>
</dbReference>
<feature type="transmembrane region" description="Helical" evidence="5">
    <location>
        <begin position="172"/>
        <end position="193"/>
    </location>
</feature>
<feature type="transmembrane region" description="Helical" evidence="5">
    <location>
        <begin position="332"/>
        <end position="353"/>
    </location>
</feature>
<dbReference type="InterPro" id="IPR011701">
    <property type="entry name" value="MFS"/>
</dbReference>
<keyword evidence="8" id="KW-1185">Reference proteome</keyword>
<feature type="transmembrane region" description="Helical" evidence="5">
    <location>
        <begin position="56"/>
        <end position="78"/>
    </location>
</feature>
<feature type="transmembrane region" description="Helical" evidence="5">
    <location>
        <begin position="401"/>
        <end position="422"/>
    </location>
</feature>
<evidence type="ECO:0000313" key="7">
    <source>
        <dbReference type="EMBL" id="CAD6561564.1"/>
    </source>
</evidence>
<protein>
    <submittedName>
        <fullName evidence="7">Hexuronate transporter</fullName>
    </submittedName>
</protein>
<dbReference type="Pfam" id="PF07690">
    <property type="entry name" value="MFS_1"/>
    <property type="match status" value="1"/>
</dbReference>
<dbReference type="InterPro" id="IPR020846">
    <property type="entry name" value="MFS_dom"/>
</dbReference>
<evidence type="ECO:0000313" key="8">
    <source>
        <dbReference type="Proteomes" id="UP000656319"/>
    </source>
</evidence>
<comment type="caution">
    <text evidence="7">The sequence shown here is derived from an EMBL/GenBank/DDBJ whole genome shotgun (WGS) entry which is preliminary data.</text>
</comment>
<keyword evidence="3 5" id="KW-1133">Transmembrane helix</keyword>
<dbReference type="PRINTS" id="PR00173">
    <property type="entry name" value="EDTRNSPORT"/>
</dbReference>